<protein>
    <recommendedName>
        <fullName evidence="5">DUF4124 domain-containing protein</fullName>
    </recommendedName>
</protein>
<evidence type="ECO:0008006" key="5">
    <source>
        <dbReference type="Google" id="ProtNLM"/>
    </source>
</evidence>
<keyword evidence="2" id="KW-0732">Signal</keyword>
<dbReference type="EMBL" id="CP018221">
    <property type="protein sequence ID" value="API59065.1"/>
    <property type="molecule type" value="Genomic_DNA"/>
</dbReference>
<dbReference type="KEGG" id="sphj:BSL82_06885"/>
<keyword evidence="4" id="KW-1185">Reference proteome</keyword>
<dbReference type="Proteomes" id="UP000182063">
    <property type="component" value="Chromosome"/>
</dbReference>
<gene>
    <name evidence="3" type="ORF">BSL82_06885</name>
</gene>
<dbReference type="OrthoDB" id="7570448at2"/>
<dbReference type="AlphaFoldDB" id="A0A1L3ZTW8"/>
<accession>A0A1L3ZTW8</accession>
<feature type="region of interest" description="Disordered" evidence="1">
    <location>
        <begin position="92"/>
        <end position="112"/>
    </location>
</feature>
<evidence type="ECO:0000256" key="1">
    <source>
        <dbReference type="SAM" id="MobiDB-lite"/>
    </source>
</evidence>
<feature type="signal peptide" evidence="2">
    <location>
        <begin position="1"/>
        <end position="21"/>
    </location>
</feature>
<proteinExistence type="predicted"/>
<dbReference type="RefSeq" id="WP_072596617.1">
    <property type="nucleotide sequence ID" value="NZ_CP018221.1"/>
</dbReference>
<dbReference type="STRING" id="1921510.BSL82_06885"/>
<feature type="chain" id="PRO_5009857752" description="DUF4124 domain-containing protein" evidence="2">
    <location>
        <begin position="22"/>
        <end position="139"/>
    </location>
</feature>
<sequence>MQSCRAALILLCLSTAVPAIAQQQEQPEKPRQVRSVVIYGDDPCPEGKEGEIIVCARKPESERYRVPEEVRKAPQPPPEGRSWKERADIVEESTQATRPNSCSTVGAGGQTGCTTEMLKQWRAEQRARRQEAEGAASPP</sequence>
<evidence type="ECO:0000313" key="3">
    <source>
        <dbReference type="EMBL" id="API59065.1"/>
    </source>
</evidence>
<organism evidence="3 4">
    <name type="scientific">Tardibacter chloracetimidivorans</name>
    <dbReference type="NCBI Taxonomy" id="1921510"/>
    <lineage>
        <taxon>Bacteria</taxon>
        <taxon>Pseudomonadati</taxon>
        <taxon>Pseudomonadota</taxon>
        <taxon>Alphaproteobacteria</taxon>
        <taxon>Sphingomonadales</taxon>
        <taxon>Sphingomonadaceae</taxon>
        <taxon>Tardibacter</taxon>
    </lineage>
</organism>
<evidence type="ECO:0000313" key="4">
    <source>
        <dbReference type="Proteomes" id="UP000182063"/>
    </source>
</evidence>
<reference evidence="4" key="1">
    <citation type="submission" date="2016-11" db="EMBL/GenBank/DDBJ databases">
        <title>Complete Genome Sequence of alachlor-degrading Sphingomonas sp. strain JJ-A5.</title>
        <authorList>
            <person name="Lee H."/>
            <person name="Ka J.-O."/>
        </authorList>
    </citation>
    <scope>NUCLEOTIDE SEQUENCE [LARGE SCALE GENOMIC DNA]</scope>
    <source>
        <strain evidence="4">JJ-A5</strain>
    </source>
</reference>
<evidence type="ECO:0000256" key="2">
    <source>
        <dbReference type="SAM" id="SignalP"/>
    </source>
</evidence>
<feature type="compositionally biased region" description="Polar residues" evidence="1">
    <location>
        <begin position="92"/>
        <end position="104"/>
    </location>
</feature>
<feature type="region of interest" description="Disordered" evidence="1">
    <location>
        <begin position="65"/>
        <end position="84"/>
    </location>
</feature>
<name>A0A1L3ZTW8_9SPHN</name>